<evidence type="ECO:0000313" key="2">
    <source>
        <dbReference type="Proteomes" id="UP000054370"/>
    </source>
</evidence>
<keyword evidence="2" id="KW-1185">Reference proteome</keyword>
<gene>
    <name evidence="1" type="ORF">AL548_015095</name>
</gene>
<dbReference type="InterPro" id="IPR024227">
    <property type="entry name" value="DUF3795"/>
</dbReference>
<proteinExistence type="predicted"/>
<dbReference type="Pfam" id="PF12675">
    <property type="entry name" value="DUF3795"/>
    <property type="match status" value="1"/>
</dbReference>
<reference evidence="1" key="1">
    <citation type="submission" date="2017-12" db="EMBL/GenBank/DDBJ databases">
        <title>FDA dAtabase for Regulatory Grade micrObial Sequences (FDA-ARGOS): Supporting development and validation of Infectious Disease Dx tests.</title>
        <authorList>
            <person name="Hoffmann M."/>
            <person name="Allard M."/>
            <person name="Evans P."/>
            <person name="Brown E."/>
            <person name="Tallon L.J."/>
            <person name="Sadzewicz L."/>
            <person name="Sengamalay N."/>
            <person name="Ott S."/>
            <person name="Godinez A."/>
            <person name="Nagaraj S."/>
            <person name="Vavikolanu K."/>
            <person name="Aluvathingal J."/>
            <person name="Nadendla S."/>
            <person name="Hobson J."/>
            <person name="Sichtig H."/>
        </authorList>
    </citation>
    <scope>NUCLEOTIDE SEQUENCE [LARGE SCALE GENOMIC DNA]</scope>
    <source>
        <strain evidence="1">FDAARGOS_118</strain>
    </source>
</reference>
<dbReference type="EMBL" id="LOSH02000004">
    <property type="protein sequence ID" value="PNM69154.1"/>
    <property type="molecule type" value="Genomic_DNA"/>
</dbReference>
<accession>A0ABX4X028</accession>
<dbReference type="Proteomes" id="UP000054370">
    <property type="component" value="Unassembled WGS sequence"/>
</dbReference>
<evidence type="ECO:0000313" key="1">
    <source>
        <dbReference type="EMBL" id="PNM69154.1"/>
    </source>
</evidence>
<sequence length="108" mass="12504">MKYYFGRVPACGVFCGGCPTYTREKNPCPGAGINKKRCESCKTFHICCNERGITHCYECSKFPCSKFKAFSKRWQKHGQNFVENQELLKRVGSIEFLKIFNDKINRDT</sequence>
<dbReference type="RefSeq" id="WP_072599328.1">
    <property type="nucleotide sequence ID" value="NZ_LMXW01000037.1"/>
</dbReference>
<name>A0ABX4X028_VIBVL</name>
<protein>
    <submittedName>
        <fullName evidence="1">DUF3795 domain-containing protein</fullName>
    </submittedName>
</protein>
<organism evidence="1 2">
    <name type="scientific">Vibrio vulnificus</name>
    <dbReference type="NCBI Taxonomy" id="672"/>
    <lineage>
        <taxon>Bacteria</taxon>
        <taxon>Pseudomonadati</taxon>
        <taxon>Pseudomonadota</taxon>
        <taxon>Gammaproteobacteria</taxon>
        <taxon>Vibrionales</taxon>
        <taxon>Vibrionaceae</taxon>
        <taxon>Vibrio</taxon>
    </lineage>
</organism>
<comment type="caution">
    <text evidence="1">The sequence shown here is derived from an EMBL/GenBank/DDBJ whole genome shotgun (WGS) entry which is preliminary data.</text>
</comment>